<dbReference type="GO" id="GO:0016020">
    <property type="term" value="C:membrane"/>
    <property type="evidence" value="ECO:0007669"/>
    <property type="project" value="UniProtKB-SubCell"/>
</dbReference>
<evidence type="ECO:0000256" key="5">
    <source>
        <dbReference type="ARBA" id="ARBA00022676"/>
    </source>
</evidence>
<evidence type="ECO:0000256" key="1">
    <source>
        <dbReference type="ARBA" id="ARBA00004606"/>
    </source>
</evidence>
<dbReference type="GO" id="GO:0000166">
    <property type="term" value="F:nucleotide binding"/>
    <property type="evidence" value="ECO:0007669"/>
    <property type="project" value="UniProtKB-KW"/>
</dbReference>
<dbReference type="GO" id="GO:0016263">
    <property type="term" value="F:glycoprotein-N-acetylgalactosamine 3-beta-galactosyltransferase activity"/>
    <property type="evidence" value="ECO:0007669"/>
    <property type="project" value="UniProtKB-EC"/>
</dbReference>
<evidence type="ECO:0000256" key="8">
    <source>
        <dbReference type="ARBA" id="ARBA00022741"/>
    </source>
</evidence>
<protein>
    <recommendedName>
        <fullName evidence="4">N-acetylgalactosaminide beta-1,3-galactosyltransferase</fullName>
        <ecNumber evidence="4">2.4.1.122</ecNumber>
    </recommendedName>
</protein>
<evidence type="ECO:0000256" key="2">
    <source>
        <dbReference type="ARBA" id="ARBA00004922"/>
    </source>
</evidence>
<dbReference type="AlphaFoldDB" id="A0A8S4PCX0"/>
<evidence type="ECO:0000256" key="3">
    <source>
        <dbReference type="ARBA" id="ARBA00006462"/>
    </source>
</evidence>
<keyword evidence="7 12" id="KW-0812">Transmembrane</keyword>
<evidence type="ECO:0000256" key="11">
    <source>
        <dbReference type="ARBA" id="ARBA00023136"/>
    </source>
</evidence>
<sequence>MKQNKTFSLWLLIVINAQMILMVLLLSKSEMLSYNSVRKHKINKQDTVAHTSRKMVNNSQYISISKKDDKKMFIPRVLCFVMTSPTDLDKRTIHVRNTWAKHCDIALYMSSKEDKIFPTIGLDVPEGRSHIALKSKAAWTYINEHYANKADYFVKCDPDSFLIIENLKRFLQNYDPEEPQFFGHLFVKPYLEEISSDKPFMAGGPGVVISRASLRRLVKVAHSEDLACFPDGRNEDLKSSWCMQLAGCTPVNSTDEQGRERFMVFPPHVYIRGNLPRWYTKRLDPERGRSQGSNCCSDYPIGFHYIDTAMMYDMYYFFYTMKIDKQFL</sequence>
<evidence type="ECO:0000256" key="12">
    <source>
        <dbReference type="SAM" id="Phobius"/>
    </source>
</evidence>
<reference evidence="14" key="1">
    <citation type="submission" date="2022-03" db="EMBL/GenBank/DDBJ databases">
        <authorList>
            <person name="Martin C."/>
        </authorList>
    </citation>
    <scope>NUCLEOTIDE SEQUENCE</scope>
</reference>
<dbReference type="InterPro" id="IPR003378">
    <property type="entry name" value="Fringe-like_glycosylTrfase"/>
</dbReference>
<keyword evidence="8" id="KW-0547">Nucleotide-binding</keyword>
<keyword evidence="11 12" id="KW-0472">Membrane</keyword>
<comment type="similarity">
    <text evidence="3">Belongs to the glycosyltransferase 31 family. Beta3-Gal-T subfamily.</text>
</comment>
<dbReference type="PANTHER" id="PTHR23033:SF14">
    <property type="entry name" value="GLYCOPROTEIN-N-ACETYLGALACTOSAMINE 3-BETA-GALACTOSYLTRANSFERASE 1-RELATED"/>
    <property type="match status" value="1"/>
</dbReference>
<feature type="domain" description="Fringe-like glycosyltransferase" evidence="13">
    <location>
        <begin position="88"/>
        <end position="225"/>
    </location>
</feature>
<comment type="subcellular location">
    <subcellularLocation>
        <location evidence="1">Membrane</location>
        <topology evidence="1">Single-pass type II membrane protein</topology>
    </subcellularLocation>
</comment>
<accession>A0A8S4PCX0</accession>
<evidence type="ECO:0000313" key="15">
    <source>
        <dbReference type="Proteomes" id="UP000749559"/>
    </source>
</evidence>
<keyword evidence="10 12" id="KW-1133">Transmembrane helix</keyword>
<evidence type="ECO:0000256" key="9">
    <source>
        <dbReference type="ARBA" id="ARBA00022968"/>
    </source>
</evidence>
<organism evidence="14 15">
    <name type="scientific">Owenia fusiformis</name>
    <name type="common">Polychaete worm</name>
    <dbReference type="NCBI Taxonomy" id="6347"/>
    <lineage>
        <taxon>Eukaryota</taxon>
        <taxon>Metazoa</taxon>
        <taxon>Spiralia</taxon>
        <taxon>Lophotrochozoa</taxon>
        <taxon>Annelida</taxon>
        <taxon>Polychaeta</taxon>
        <taxon>Sedentaria</taxon>
        <taxon>Canalipalpata</taxon>
        <taxon>Sabellida</taxon>
        <taxon>Oweniida</taxon>
        <taxon>Oweniidae</taxon>
        <taxon>Owenia</taxon>
    </lineage>
</organism>
<evidence type="ECO:0000256" key="10">
    <source>
        <dbReference type="ARBA" id="ARBA00022989"/>
    </source>
</evidence>
<keyword evidence="6" id="KW-0808">Transferase</keyword>
<dbReference type="Proteomes" id="UP000749559">
    <property type="component" value="Unassembled WGS sequence"/>
</dbReference>
<evidence type="ECO:0000256" key="7">
    <source>
        <dbReference type="ARBA" id="ARBA00022692"/>
    </source>
</evidence>
<evidence type="ECO:0000256" key="6">
    <source>
        <dbReference type="ARBA" id="ARBA00022679"/>
    </source>
</evidence>
<dbReference type="Gene3D" id="3.90.550.50">
    <property type="match status" value="1"/>
</dbReference>
<evidence type="ECO:0000259" key="13">
    <source>
        <dbReference type="Pfam" id="PF02434"/>
    </source>
</evidence>
<dbReference type="EC" id="2.4.1.122" evidence="4"/>
<evidence type="ECO:0000313" key="14">
    <source>
        <dbReference type="EMBL" id="CAH1792252.1"/>
    </source>
</evidence>
<dbReference type="Pfam" id="PF02434">
    <property type="entry name" value="Fringe"/>
    <property type="match status" value="1"/>
</dbReference>
<proteinExistence type="inferred from homology"/>
<dbReference type="OrthoDB" id="414175at2759"/>
<comment type="pathway">
    <text evidence="2">Protein modification; protein glycosylation.</text>
</comment>
<feature type="transmembrane region" description="Helical" evidence="12">
    <location>
        <begin position="7"/>
        <end position="26"/>
    </location>
</feature>
<dbReference type="InterPro" id="IPR026050">
    <property type="entry name" value="C1GALT1/C1GALT1_chp1"/>
</dbReference>
<keyword evidence="15" id="KW-1185">Reference proteome</keyword>
<name>A0A8S4PCX0_OWEFU</name>
<comment type="caution">
    <text evidence="14">The sequence shown here is derived from an EMBL/GenBank/DDBJ whole genome shotgun (WGS) entry which is preliminary data.</text>
</comment>
<dbReference type="PANTHER" id="PTHR23033">
    <property type="entry name" value="BETA1,3-GALACTOSYLTRANSFERASE"/>
    <property type="match status" value="1"/>
</dbReference>
<dbReference type="EMBL" id="CAIIXF020000008">
    <property type="protein sequence ID" value="CAH1792252.1"/>
    <property type="molecule type" value="Genomic_DNA"/>
</dbReference>
<gene>
    <name evidence="14" type="ORF">OFUS_LOCUS17251</name>
</gene>
<keyword evidence="5" id="KW-0328">Glycosyltransferase</keyword>
<evidence type="ECO:0000256" key="4">
    <source>
        <dbReference type="ARBA" id="ARBA00012557"/>
    </source>
</evidence>
<keyword evidence="9" id="KW-0735">Signal-anchor</keyword>